<reference evidence="2 3" key="1">
    <citation type="journal article" date="2014" name="Genome Announc.">
        <title>Complete Genome of Rhodococcus pyridinivorans SB3094, a Methyl-Ethyl-Ketone-Degrading Bacterium Used for Bioaugmentation.</title>
        <authorList>
            <person name="Dueholm M.S."/>
            <person name="Albertsen M."/>
            <person name="D'Imperio S."/>
            <person name="Tale V.P."/>
            <person name="Lewis D."/>
            <person name="Nielsen P.H."/>
            <person name="Nielsen J.L."/>
        </authorList>
    </citation>
    <scope>NUCLEOTIDE SEQUENCE [LARGE SCALE GENOMIC DNA]</scope>
    <source>
        <strain evidence="2 3">SB3094</strain>
    </source>
</reference>
<feature type="region of interest" description="Disordered" evidence="1">
    <location>
        <begin position="1"/>
        <end position="36"/>
    </location>
</feature>
<dbReference type="HOGENOM" id="CLU_3358145_0_0_11"/>
<protein>
    <submittedName>
        <fullName evidence="2">Uncharacterized protein</fullName>
    </submittedName>
</protein>
<evidence type="ECO:0000256" key="1">
    <source>
        <dbReference type="SAM" id="MobiDB-lite"/>
    </source>
</evidence>
<sequence length="36" mass="4133">MNHSSDTANRSASMPSERYLEVVQSIDEADRRKTNH</sequence>
<dbReference type="EMBL" id="CP006996">
    <property type="protein sequence ID" value="AHD23762.1"/>
    <property type="molecule type" value="Genomic_DNA"/>
</dbReference>
<feature type="compositionally biased region" description="Polar residues" evidence="1">
    <location>
        <begin position="1"/>
        <end position="14"/>
    </location>
</feature>
<proteinExistence type="predicted"/>
<gene>
    <name evidence="2" type="ORF">Y013_12905</name>
</gene>
<evidence type="ECO:0000313" key="2">
    <source>
        <dbReference type="EMBL" id="AHD23762.1"/>
    </source>
</evidence>
<dbReference type="Proteomes" id="UP000018781">
    <property type="component" value="Chromosome"/>
</dbReference>
<dbReference type="AlphaFoldDB" id="V9XQW9"/>
<dbReference type="KEGG" id="rpy:Y013_12905"/>
<evidence type="ECO:0000313" key="3">
    <source>
        <dbReference type="Proteomes" id="UP000018781"/>
    </source>
</evidence>
<accession>V9XQW9</accession>
<name>V9XQW9_9NOCA</name>
<organism evidence="2 3">
    <name type="scientific">Rhodococcus pyridinivorans SB3094</name>
    <dbReference type="NCBI Taxonomy" id="1435356"/>
    <lineage>
        <taxon>Bacteria</taxon>
        <taxon>Bacillati</taxon>
        <taxon>Actinomycetota</taxon>
        <taxon>Actinomycetes</taxon>
        <taxon>Mycobacteriales</taxon>
        <taxon>Nocardiaceae</taxon>
        <taxon>Rhodococcus</taxon>
    </lineage>
</organism>